<evidence type="ECO:0000313" key="3">
    <source>
        <dbReference type="EMBL" id="QJW85159.1"/>
    </source>
</evidence>
<dbReference type="PANTHER" id="PTHR42928:SF5">
    <property type="entry name" value="BLR1237 PROTEIN"/>
    <property type="match status" value="1"/>
</dbReference>
<feature type="region of interest" description="Disordered" evidence="2">
    <location>
        <begin position="121"/>
        <end position="150"/>
    </location>
</feature>
<evidence type="ECO:0000256" key="2">
    <source>
        <dbReference type="SAM" id="MobiDB-lite"/>
    </source>
</evidence>
<feature type="compositionally biased region" description="Basic and acidic residues" evidence="2">
    <location>
        <begin position="82"/>
        <end position="91"/>
    </location>
</feature>
<comment type="similarity">
    <text evidence="1">Belongs to the UPF0065 (bug) family.</text>
</comment>
<evidence type="ECO:0000313" key="4">
    <source>
        <dbReference type="Proteomes" id="UP000500826"/>
    </source>
</evidence>
<feature type="compositionally biased region" description="Basic and acidic residues" evidence="2">
    <location>
        <begin position="123"/>
        <end position="142"/>
    </location>
</feature>
<dbReference type="Proteomes" id="UP000500826">
    <property type="component" value="Chromosome"/>
</dbReference>
<feature type="compositionally biased region" description="Basic residues" evidence="2">
    <location>
        <begin position="38"/>
        <end position="48"/>
    </location>
</feature>
<keyword evidence="4" id="KW-1185">Reference proteome</keyword>
<sequence length="341" mass="37515">MSAPAGPPLPQPSLHVHAPQAPVLPRRRPVRSLGGPARLRRCPRRRLPRAPGDPDRAVPGRRHRRHRVPRAGQVDRAAPGATHRDREPAGRERYPWRRRRCPGQAGRLPDRRHAFRRAAAAADAKDHVQRPGRPHADPAGERARRRHHRSRRFAVQVVQGLHRGRAQAPRIVTYGTNGTATSQNLALVTLAAQENVKLNHIPYKGDAEATVALLGGHIDAQAGGTILGNMVDGGKARWLAVFSDRRLKKWPDAPTLFDLGYKIPASSPTGLVGPANMPPAVVKKLHDAFRAGLNDQGTVSALERNAMDVYYRDGTAYGALIRESYEIEKERVRRAGLLMGS</sequence>
<name>A0ABX6P6R6_9BURK</name>
<evidence type="ECO:0008006" key="5">
    <source>
        <dbReference type="Google" id="ProtNLM"/>
    </source>
</evidence>
<reference evidence="3 4" key="1">
    <citation type="submission" date="2020-05" db="EMBL/GenBank/DDBJ databases">
        <title>Ramlibacter rhizophilus sp. nov., isolated from rhizosphere soil of national flower Mugunghwa from South Korea.</title>
        <authorList>
            <person name="Zheng-Fei Y."/>
            <person name="Huan T."/>
        </authorList>
    </citation>
    <scope>NUCLEOTIDE SEQUENCE [LARGE SCALE GENOMIC DNA]</scope>
    <source>
        <strain evidence="3 4">H242</strain>
    </source>
</reference>
<feature type="compositionally biased region" description="Pro residues" evidence="2">
    <location>
        <begin position="1"/>
        <end position="11"/>
    </location>
</feature>
<dbReference type="PANTHER" id="PTHR42928">
    <property type="entry name" value="TRICARBOXYLATE-BINDING PROTEIN"/>
    <property type="match status" value="1"/>
</dbReference>
<feature type="compositionally biased region" description="Basic residues" evidence="2">
    <location>
        <begin position="59"/>
        <end position="69"/>
    </location>
</feature>
<dbReference type="Gene3D" id="3.40.190.10">
    <property type="entry name" value="Periplasmic binding protein-like II"/>
    <property type="match status" value="1"/>
</dbReference>
<dbReference type="Pfam" id="PF03401">
    <property type="entry name" value="TctC"/>
    <property type="match status" value="1"/>
</dbReference>
<organism evidence="3 4">
    <name type="scientific">Ramlibacter terrae</name>
    <dbReference type="NCBI Taxonomy" id="2732511"/>
    <lineage>
        <taxon>Bacteria</taxon>
        <taxon>Pseudomonadati</taxon>
        <taxon>Pseudomonadota</taxon>
        <taxon>Betaproteobacteria</taxon>
        <taxon>Burkholderiales</taxon>
        <taxon>Comamonadaceae</taxon>
        <taxon>Ramlibacter</taxon>
    </lineage>
</organism>
<feature type="region of interest" description="Disordered" evidence="2">
    <location>
        <begin position="1"/>
        <end position="91"/>
    </location>
</feature>
<evidence type="ECO:0000256" key="1">
    <source>
        <dbReference type="ARBA" id="ARBA00006987"/>
    </source>
</evidence>
<proteinExistence type="inferred from homology"/>
<accession>A0ABX6P6R6</accession>
<gene>
    <name evidence="3" type="ORF">HK414_22115</name>
</gene>
<protein>
    <recommendedName>
        <fullName evidence="5">Tripartite tricarboxylate transporter substrate binding protein</fullName>
    </recommendedName>
</protein>
<reference evidence="3 4" key="2">
    <citation type="submission" date="2020-05" db="EMBL/GenBank/DDBJ databases">
        <authorList>
            <person name="Khan S.A."/>
            <person name="Jeon C.O."/>
            <person name="Chun B.H."/>
        </authorList>
    </citation>
    <scope>NUCLEOTIDE SEQUENCE [LARGE SCALE GENOMIC DNA]</scope>
    <source>
        <strain evidence="3 4">H242</strain>
    </source>
</reference>
<dbReference type="EMBL" id="CP053418">
    <property type="protein sequence ID" value="QJW85159.1"/>
    <property type="molecule type" value="Genomic_DNA"/>
</dbReference>
<dbReference type="InterPro" id="IPR005064">
    <property type="entry name" value="BUG"/>
</dbReference>